<proteinExistence type="predicted"/>
<keyword evidence="1" id="KW-1133">Transmembrane helix</keyword>
<dbReference type="AlphaFoldDB" id="L0A244"/>
<dbReference type="STRING" id="937777.Deipe_2500"/>
<gene>
    <name evidence="2" type="ordered locus">Deipe_2500</name>
</gene>
<protein>
    <submittedName>
        <fullName evidence="2">Uncharacterized protein</fullName>
    </submittedName>
</protein>
<evidence type="ECO:0000313" key="3">
    <source>
        <dbReference type="Proteomes" id="UP000010467"/>
    </source>
</evidence>
<dbReference type="RefSeq" id="WP_015236270.1">
    <property type="nucleotide sequence ID" value="NC_019793.1"/>
</dbReference>
<dbReference type="EMBL" id="CP003382">
    <property type="protein sequence ID" value="AFZ67968.1"/>
    <property type="molecule type" value="Genomic_DNA"/>
</dbReference>
<evidence type="ECO:0000256" key="1">
    <source>
        <dbReference type="SAM" id="Phobius"/>
    </source>
</evidence>
<reference evidence="3" key="1">
    <citation type="submission" date="2012-03" db="EMBL/GenBank/DDBJ databases">
        <title>Complete sequence of chromosome of Deinococcus peraridilitoris DSM 19664.</title>
        <authorList>
            <person name="Lucas S."/>
            <person name="Copeland A."/>
            <person name="Lapidus A."/>
            <person name="Glavina del Rio T."/>
            <person name="Dalin E."/>
            <person name="Tice H."/>
            <person name="Bruce D."/>
            <person name="Goodwin L."/>
            <person name="Pitluck S."/>
            <person name="Peters L."/>
            <person name="Mikhailova N."/>
            <person name="Lu M."/>
            <person name="Kyrpides N."/>
            <person name="Mavromatis K."/>
            <person name="Ivanova N."/>
            <person name="Brettin T."/>
            <person name="Detter J.C."/>
            <person name="Han C."/>
            <person name="Larimer F."/>
            <person name="Land M."/>
            <person name="Hauser L."/>
            <person name="Markowitz V."/>
            <person name="Cheng J.-F."/>
            <person name="Hugenholtz P."/>
            <person name="Woyke T."/>
            <person name="Wu D."/>
            <person name="Pukall R."/>
            <person name="Steenblock K."/>
            <person name="Brambilla E."/>
            <person name="Klenk H.-P."/>
            <person name="Eisen J.A."/>
        </authorList>
    </citation>
    <scope>NUCLEOTIDE SEQUENCE [LARGE SCALE GENOMIC DNA]</scope>
    <source>
        <strain evidence="3">DSM 19664 / LMG 22246 / CIP 109416 / KR-200</strain>
    </source>
</reference>
<dbReference type="PATRIC" id="fig|937777.3.peg.2506"/>
<dbReference type="HOGENOM" id="CLU_2179519_0_0_0"/>
<feature type="transmembrane region" description="Helical" evidence="1">
    <location>
        <begin position="67"/>
        <end position="90"/>
    </location>
</feature>
<keyword evidence="3" id="KW-1185">Reference proteome</keyword>
<name>L0A244_DEIPD</name>
<sequence>MPPVAPSLFTLLLTAFLAAFITQLARQLMKETLPRMRRTLATAFSAGIASVATVALMLEWFTVSHVALLGISCIVGWSGAGVLTTLGIALEHGLGVDDTRTKPRHKRGP</sequence>
<dbReference type="KEGG" id="dpd:Deipe_2500"/>
<feature type="transmembrane region" description="Helical" evidence="1">
    <location>
        <begin position="40"/>
        <end position="61"/>
    </location>
</feature>
<evidence type="ECO:0000313" key="2">
    <source>
        <dbReference type="EMBL" id="AFZ67968.1"/>
    </source>
</evidence>
<dbReference type="Proteomes" id="UP000010467">
    <property type="component" value="Chromosome"/>
</dbReference>
<dbReference type="OrthoDB" id="72166at2"/>
<organism evidence="2 3">
    <name type="scientific">Deinococcus peraridilitoris (strain DSM 19664 / LMG 22246 / CIP 109416 / KR-200)</name>
    <dbReference type="NCBI Taxonomy" id="937777"/>
    <lineage>
        <taxon>Bacteria</taxon>
        <taxon>Thermotogati</taxon>
        <taxon>Deinococcota</taxon>
        <taxon>Deinococci</taxon>
        <taxon>Deinococcales</taxon>
        <taxon>Deinococcaceae</taxon>
        <taxon>Deinococcus</taxon>
    </lineage>
</organism>
<accession>L0A244</accession>
<feature type="transmembrane region" description="Helical" evidence="1">
    <location>
        <begin position="6"/>
        <end position="28"/>
    </location>
</feature>
<keyword evidence="1" id="KW-0812">Transmembrane</keyword>
<keyword evidence="1" id="KW-0472">Membrane</keyword>